<gene>
    <name evidence="2" type="ORF">RIMI_LOCUS5160839</name>
</gene>
<name>A0ABN9L6M6_9NEOB</name>
<evidence type="ECO:0000259" key="1">
    <source>
        <dbReference type="PROSITE" id="PS50209"/>
    </source>
</evidence>
<dbReference type="SMART" id="SM00114">
    <property type="entry name" value="CARD"/>
    <property type="match status" value="1"/>
</dbReference>
<dbReference type="InterPro" id="IPR027417">
    <property type="entry name" value="P-loop_NTPase"/>
</dbReference>
<proteinExistence type="predicted"/>
<dbReference type="Pfam" id="PF00619">
    <property type="entry name" value="CARD"/>
    <property type="match status" value="1"/>
</dbReference>
<evidence type="ECO:0000313" key="2">
    <source>
        <dbReference type="EMBL" id="CAJ0932591.1"/>
    </source>
</evidence>
<sequence length="237" mass="26645">MDERAKSLLLQNRAVLAKDIRSSYIMDHMISDEVITPHEEETVKNKATQLDRADQLIKIILGKDNRAFVSFYNALLHEGYKDLAALLKEASSIDIFGSGKVSSNGITSYVKTALCEGGVPQRPVVFVSRKKLIKDIQDSLYRLMNESGWVTVYGMAGCGKSVLAAEALRDHSILKDCFPGGVHWLSVGKQDKAGLLMKLQNLCTRLDQDCKYSQRPPLNIEEARDRLRKLIMRSYPR</sequence>
<dbReference type="Proteomes" id="UP001176940">
    <property type="component" value="Unassembled WGS sequence"/>
</dbReference>
<dbReference type="SUPFAM" id="SSF47986">
    <property type="entry name" value="DEATH domain"/>
    <property type="match status" value="1"/>
</dbReference>
<dbReference type="InterPro" id="IPR001315">
    <property type="entry name" value="CARD"/>
</dbReference>
<dbReference type="Gene3D" id="1.10.533.10">
    <property type="entry name" value="Death Domain, Fas"/>
    <property type="match status" value="1"/>
</dbReference>
<dbReference type="InterPro" id="IPR011029">
    <property type="entry name" value="DEATH-like_dom_sf"/>
</dbReference>
<comment type="caution">
    <text evidence="2">The sequence shown here is derived from an EMBL/GenBank/DDBJ whole genome shotgun (WGS) entry which is preliminary data.</text>
</comment>
<evidence type="ECO:0000313" key="3">
    <source>
        <dbReference type="Proteomes" id="UP001176940"/>
    </source>
</evidence>
<organism evidence="2 3">
    <name type="scientific">Ranitomeya imitator</name>
    <name type="common">mimic poison frog</name>
    <dbReference type="NCBI Taxonomy" id="111125"/>
    <lineage>
        <taxon>Eukaryota</taxon>
        <taxon>Metazoa</taxon>
        <taxon>Chordata</taxon>
        <taxon>Craniata</taxon>
        <taxon>Vertebrata</taxon>
        <taxon>Euteleostomi</taxon>
        <taxon>Amphibia</taxon>
        <taxon>Batrachia</taxon>
        <taxon>Anura</taxon>
        <taxon>Neobatrachia</taxon>
        <taxon>Hyloidea</taxon>
        <taxon>Dendrobatidae</taxon>
        <taxon>Dendrobatinae</taxon>
        <taxon>Ranitomeya</taxon>
    </lineage>
</organism>
<accession>A0ABN9L6M6</accession>
<dbReference type="InterPro" id="IPR002182">
    <property type="entry name" value="NB-ARC"/>
</dbReference>
<dbReference type="PROSITE" id="PS50209">
    <property type="entry name" value="CARD"/>
    <property type="match status" value="1"/>
</dbReference>
<reference evidence="2" key="1">
    <citation type="submission" date="2023-07" db="EMBL/GenBank/DDBJ databases">
        <authorList>
            <person name="Stuckert A."/>
        </authorList>
    </citation>
    <scope>NUCLEOTIDE SEQUENCE</scope>
</reference>
<keyword evidence="3" id="KW-1185">Reference proteome</keyword>
<protein>
    <recommendedName>
        <fullName evidence="1">CARD domain-containing protein</fullName>
    </recommendedName>
</protein>
<feature type="domain" description="CARD" evidence="1">
    <location>
        <begin position="1"/>
        <end position="90"/>
    </location>
</feature>
<dbReference type="Gene3D" id="3.40.50.300">
    <property type="entry name" value="P-loop containing nucleotide triphosphate hydrolases"/>
    <property type="match status" value="1"/>
</dbReference>
<dbReference type="EMBL" id="CAUEEQ010008674">
    <property type="protein sequence ID" value="CAJ0932591.1"/>
    <property type="molecule type" value="Genomic_DNA"/>
</dbReference>
<dbReference type="PANTHER" id="PTHR22845">
    <property type="entry name" value="APOPTOTIC PROTEASE-ACTIVATING FACTOR 1"/>
    <property type="match status" value="1"/>
</dbReference>
<dbReference type="SUPFAM" id="SSF52540">
    <property type="entry name" value="P-loop containing nucleoside triphosphate hydrolases"/>
    <property type="match status" value="1"/>
</dbReference>
<dbReference type="PANTHER" id="PTHR22845:SF5">
    <property type="entry name" value="APOPTOTIC PROTEASE-ACTIVATING FACTOR 1"/>
    <property type="match status" value="1"/>
</dbReference>
<dbReference type="Pfam" id="PF00931">
    <property type="entry name" value="NB-ARC"/>
    <property type="match status" value="1"/>
</dbReference>